<evidence type="ECO:0000313" key="3">
    <source>
        <dbReference type="Proteomes" id="UP000012062"/>
    </source>
</evidence>
<dbReference type="PANTHER" id="PTHR46577">
    <property type="entry name" value="HTH-TYPE TRANSCRIPTIONAL REGULATORY PROTEIN GABR"/>
    <property type="match status" value="1"/>
</dbReference>
<gene>
    <name evidence="2" type="ORF">MESS2_p110014</name>
</gene>
<dbReference type="Gene3D" id="3.90.1150.10">
    <property type="entry name" value="Aspartate Aminotransferase, domain 1"/>
    <property type="match status" value="1"/>
</dbReference>
<accession>M5EZS7</accession>
<reference evidence="2 3" key="1">
    <citation type="submission" date="2013-02" db="EMBL/GenBank/DDBJ databases">
        <authorList>
            <person name="Genoscope - CEA"/>
        </authorList>
    </citation>
    <scope>NUCLEOTIDE SEQUENCE [LARGE SCALE GENOMIC DNA]</scope>
    <source>
        <strain evidence="2 3">STM 2683</strain>
    </source>
</reference>
<dbReference type="AlphaFoldDB" id="M5EZS7"/>
<dbReference type="Proteomes" id="UP000012062">
    <property type="component" value="Unassembled WGS sequence"/>
</dbReference>
<evidence type="ECO:0000313" key="2">
    <source>
        <dbReference type="EMBL" id="CCV09415.1"/>
    </source>
</evidence>
<evidence type="ECO:0000259" key="1">
    <source>
        <dbReference type="Pfam" id="PF00155"/>
    </source>
</evidence>
<dbReference type="Gene3D" id="3.40.640.10">
    <property type="entry name" value="Type I PLP-dependent aspartate aminotransferase-like (Major domain)"/>
    <property type="match status" value="1"/>
</dbReference>
<keyword evidence="3" id="KW-1185">Reference proteome</keyword>
<dbReference type="InterPro" id="IPR051446">
    <property type="entry name" value="HTH_trans_reg/aminotransferase"/>
</dbReference>
<dbReference type="GO" id="GO:0030170">
    <property type="term" value="F:pyridoxal phosphate binding"/>
    <property type="evidence" value="ECO:0007669"/>
    <property type="project" value="InterPro"/>
</dbReference>
<protein>
    <recommendedName>
        <fullName evidence="1">Aminotransferase class I/classII large domain-containing protein</fullName>
    </recommendedName>
</protein>
<dbReference type="eggNOG" id="COG1167">
    <property type="taxonomic scope" value="Bacteria"/>
</dbReference>
<dbReference type="Pfam" id="PF00155">
    <property type="entry name" value="Aminotran_1_2"/>
    <property type="match status" value="1"/>
</dbReference>
<comment type="caution">
    <text evidence="2">The sequence shown here is derived from an EMBL/GenBank/DDBJ whole genome shotgun (WGS) entry which is preliminary data.</text>
</comment>
<sequence>MIFCNGGQHAIWISLAVLNKEKITIVTDEIPFAGLLWIAKDLNIGVVGVSSDREGMCPDELDRVSKEVKRTGRQPVLYISPTAQNPTGISLSNSRMVELLKICQSENMLIIEDDVYTAFSSRNHSTFADMAPDITFYINSLAKILSPWFRLGVLVCPPRFHKTIMSYVSTNGAKISPIIAEVMQQWVTSGLASEVAMMTHQEGVRRNELAKQAFAGIQNALIGNGFHMFLPMSQDDSKSLWTMARRQGIRLSKPAISLNQDPNRSGIRICLGVPTIFDLKFALAKVAEAHLKVTAARNHPVSSGNRPHGAQVET</sequence>
<feature type="domain" description="Aminotransferase class I/classII large" evidence="1">
    <location>
        <begin position="2"/>
        <end position="271"/>
    </location>
</feature>
<dbReference type="STRING" id="1297569.MESS2_p110014"/>
<dbReference type="PANTHER" id="PTHR46577:SF1">
    <property type="entry name" value="HTH-TYPE TRANSCRIPTIONAL REGULATORY PROTEIN GABR"/>
    <property type="match status" value="1"/>
</dbReference>
<dbReference type="InterPro" id="IPR015424">
    <property type="entry name" value="PyrdxlP-dep_Trfase"/>
</dbReference>
<dbReference type="InterPro" id="IPR004839">
    <property type="entry name" value="Aminotransferase_I/II_large"/>
</dbReference>
<dbReference type="InterPro" id="IPR015421">
    <property type="entry name" value="PyrdxlP-dep_Trfase_major"/>
</dbReference>
<organism evidence="2 3">
    <name type="scientific">Mesorhizobium metallidurans STM 2683</name>
    <dbReference type="NCBI Taxonomy" id="1297569"/>
    <lineage>
        <taxon>Bacteria</taxon>
        <taxon>Pseudomonadati</taxon>
        <taxon>Pseudomonadota</taxon>
        <taxon>Alphaproteobacteria</taxon>
        <taxon>Hyphomicrobiales</taxon>
        <taxon>Phyllobacteriaceae</taxon>
        <taxon>Mesorhizobium</taxon>
    </lineage>
</organism>
<dbReference type="InterPro" id="IPR015422">
    <property type="entry name" value="PyrdxlP-dep_Trfase_small"/>
</dbReference>
<dbReference type="CDD" id="cd00609">
    <property type="entry name" value="AAT_like"/>
    <property type="match status" value="1"/>
</dbReference>
<dbReference type="SUPFAM" id="SSF53383">
    <property type="entry name" value="PLP-dependent transferases"/>
    <property type="match status" value="1"/>
</dbReference>
<dbReference type="EMBL" id="CAUM01000174">
    <property type="protein sequence ID" value="CCV09415.1"/>
    <property type="molecule type" value="Genomic_DNA"/>
</dbReference>
<proteinExistence type="predicted"/>
<name>M5EZS7_9HYPH</name>